<feature type="compositionally biased region" description="Basic and acidic residues" evidence="1">
    <location>
        <begin position="1"/>
        <end position="10"/>
    </location>
</feature>
<evidence type="ECO:0000256" key="1">
    <source>
        <dbReference type="SAM" id="MobiDB-lite"/>
    </source>
</evidence>
<dbReference type="EMBL" id="HBHJ01014855">
    <property type="protein sequence ID" value="CAD9685665.1"/>
    <property type="molecule type" value="Transcribed_RNA"/>
</dbReference>
<proteinExistence type="predicted"/>
<organism evidence="2">
    <name type="scientific">Rhizochromulina marina</name>
    <dbReference type="NCBI Taxonomy" id="1034831"/>
    <lineage>
        <taxon>Eukaryota</taxon>
        <taxon>Sar</taxon>
        <taxon>Stramenopiles</taxon>
        <taxon>Ochrophyta</taxon>
        <taxon>Dictyochophyceae</taxon>
        <taxon>Rhizochromulinales</taxon>
        <taxon>Rhizochromulina</taxon>
    </lineage>
</organism>
<gene>
    <name evidence="2" type="ORF">RMAR1173_LOCUS9781</name>
</gene>
<accession>A0A7S2S051</accession>
<evidence type="ECO:0000313" key="2">
    <source>
        <dbReference type="EMBL" id="CAD9685665.1"/>
    </source>
</evidence>
<dbReference type="InterPro" id="IPR013865">
    <property type="entry name" value="FAM32A"/>
</dbReference>
<protein>
    <submittedName>
        <fullName evidence="2">Uncharacterized protein</fullName>
    </submittedName>
</protein>
<dbReference type="Pfam" id="PF08555">
    <property type="entry name" value="FAM32A"/>
    <property type="match status" value="1"/>
</dbReference>
<reference evidence="2" key="1">
    <citation type="submission" date="2021-01" db="EMBL/GenBank/DDBJ databases">
        <authorList>
            <person name="Corre E."/>
            <person name="Pelletier E."/>
            <person name="Niang G."/>
            <person name="Scheremetjew M."/>
            <person name="Finn R."/>
            <person name="Kale V."/>
            <person name="Holt S."/>
            <person name="Cochrane G."/>
            <person name="Meng A."/>
            <person name="Brown T."/>
            <person name="Cohen L."/>
        </authorList>
    </citation>
    <scope>NUCLEOTIDE SEQUENCE</scope>
    <source>
        <strain evidence="2">CCMP1243</strain>
    </source>
</reference>
<feature type="region of interest" description="Disordered" evidence="1">
    <location>
        <begin position="1"/>
        <end position="61"/>
    </location>
</feature>
<feature type="compositionally biased region" description="Basic residues" evidence="1">
    <location>
        <begin position="27"/>
        <end position="37"/>
    </location>
</feature>
<dbReference type="AlphaFoldDB" id="A0A7S2S051"/>
<sequence>MEEAVEEYRRTPGGRLTLKGGLELSRSKKHKKKHKKRSREEEGGAAEQDEREERQGQEPAPLVIVAGKGRISTSGTTVHGHEGTQFMKQLKHGDAVIITHPTTMMDETRIVKMVLSDVSMSISSPFSSDLISTVEFRFVKAPEEEVDYEAIENQKKQKLLDTEKEAFGTYAGDLGTKFVYREKKAGAFGGYAIRVEDTADRSRTDLLEMRAGKKADRFCM</sequence>
<name>A0A7S2S051_9STRA</name>